<evidence type="ECO:0000256" key="1">
    <source>
        <dbReference type="ARBA" id="ARBA00004651"/>
    </source>
</evidence>
<evidence type="ECO:0000256" key="6">
    <source>
        <dbReference type="ARBA" id="ARBA00022989"/>
    </source>
</evidence>
<feature type="transmembrane region" description="Helical" evidence="8">
    <location>
        <begin position="20"/>
        <end position="43"/>
    </location>
</feature>
<dbReference type="InterPro" id="IPR002781">
    <property type="entry name" value="TM_pro_TauE-like"/>
</dbReference>
<gene>
    <name evidence="9" type="ORF">HNQ96_004989</name>
</gene>
<dbReference type="Pfam" id="PF01925">
    <property type="entry name" value="TauE"/>
    <property type="match status" value="1"/>
</dbReference>
<name>A0A8E1WKM5_9HYPH</name>
<feature type="transmembrane region" description="Helical" evidence="8">
    <location>
        <begin position="84"/>
        <end position="103"/>
    </location>
</feature>
<evidence type="ECO:0000256" key="8">
    <source>
        <dbReference type="RuleBase" id="RU363041"/>
    </source>
</evidence>
<reference evidence="9 10" key="1">
    <citation type="submission" date="2020-08" db="EMBL/GenBank/DDBJ databases">
        <title>Genomic Encyclopedia of Type Strains, Phase IV (KMG-IV): sequencing the most valuable type-strain genomes for metagenomic binning, comparative biology and taxonomic classification.</title>
        <authorList>
            <person name="Goeker M."/>
        </authorList>
    </citation>
    <scope>NUCLEOTIDE SEQUENCE [LARGE SCALE GENOMIC DNA]</scope>
    <source>
        <strain evidence="9 10">DSM 17454</strain>
    </source>
</reference>
<evidence type="ECO:0000313" key="9">
    <source>
        <dbReference type="EMBL" id="MBB6469100.1"/>
    </source>
</evidence>
<comment type="similarity">
    <text evidence="2 8">Belongs to the 4-toluene sulfonate uptake permease (TSUP) (TC 2.A.102) family.</text>
</comment>
<dbReference type="Proteomes" id="UP000532373">
    <property type="component" value="Unassembled WGS sequence"/>
</dbReference>
<evidence type="ECO:0000256" key="4">
    <source>
        <dbReference type="ARBA" id="ARBA00022475"/>
    </source>
</evidence>
<feature type="transmembrane region" description="Helical" evidence="8">
    <location>
        <begin position="110"/>
        <end position="129"/>
    </location>
</feature>
<sequence length="258" mass="27454">MISASFDYLAAAMWDPRFQLAVAAAALAGLVRGFAGFGSALVYVPLIAAVYNPKVAAATILMIDFVGSAPFATREFFRCEWRQVIPMTIATAVALPFGALILLSMDAIILRWLIAATIVVFLIPMAVGWRYAGQSNLPLTIGVGLFSGLATGAVQMGGPAVVLYWLGTTKNFRTLRSNMMVLFMLANVMALGTLFVHGVVSLEMEQLAVALALPFFGGVALGVLFFQGASDRSYRHVANVVVAVAALISLPIFDGTIR</sequence>
<feature type="transmembrane region" description="Helical" evidence="8">
    <location>
        <begin position="206"/>
        <end position="225"/>
    </location>
</feature>
<comment type="caution">
    <text evidence="9">The sequence shown here is derived from an EMBL/GenBank/DDBJ whole genome shotgun (WGS) entry which is preliminary data.</text>
</comment>
<keyword evidence="6 8" id="KW-1133">Transmembrane helix</keyword>
<evidence type="ECO:0000256" key="2">
    <source>
        <dbReference type="ARBA" id="ARBA00009142"/>
    </source>
</evidence>
<proteinExistence type="inferred from homology"/>
<accession>A0A8E1WKM5</accession>
<keyword evidence="3" id="KW-0813">Transport</keyword>
<dbReference type="PANTHER" id="PTHR30269">
    <property type="entry name" value="TRANSMEMBRANE PROTEIN YFCA"/>
    <property type="match status" value="1"/>
</dbReference>
<keyword evidence="7 8" id="KW-0472">Membrane</keyword>
<dbReference type="InterPro" id="IPR052017">
    <property type="entry name" value="TSUP"/>
</dbReference>
<comment type="subcellular location">
    <subcellularLocation>
        <location evidence="1 8">Cell membrane</location>
        <topology evidence="1 8">Multi-pass membrane protein</topology>
    </subcellularLocation>
</comment>
<feature type="transmembrane region" description="Helical" evidence="8">
    <location>
        <begin position="141"/>
        <end position="167"/>
    </location>
</feature>
<feature type="transmembrane region" description="Helical" evidence="8">
    <location>
        <begin position="55"/>
        <end position="72"/>
    </location>
</feature>
<dbReference type="RefSeq" id="WP_184772183.1">
    <property type="nucleotide sequence ID" value="NZ_JACHGI010000014.1"/>
</dbReference>
<dbReference type="AlphaFoldDB" id="A0A8E1WKM5"/>
<evidence type="ECO:0000256" key="5">
    <source>
        <dbReference type="ARBA" id="ARBA00022692"/>
    </source>
</evidence>
<feature type="transmembrane region" description="Helical" evidence="8">
    <location>
        <begin position="179"/>
        <end position="200"/>
    </location>
</feature>
<feature type="transmembrane region" description="Helical" evidence="8">
    <location>
        <begin position="237"/>
        <end position="253"/>
    </location>
</feature>
<dbReference type="PANTHER" id="PTHR30269:SF37">
    <property type="entry name" value="MEMBRANE TRANSPORTER PROTEIN"/>
    <property type="match status" value="1"/>
</dbReference>
<evidence type="ECO:0000313" key="10">
    <source>
        <dbReference type="Proteomes" id="UP000532373"/>
    </source>
</evidence>
<keyword evidence="5 8" id="KW-0812">Transmembrane</keyword>
<organism evidence="9 10">
    <name type="scientific">Aminobacter carboxidus</name>
    <dbReference type="NCBI Taxonomy" id="376165"/>
    <lineage>
        <taxon>Bacteria</taxon>
        <taxon>Pseudomonadati</taxon>
        <taxon>Pseudomonadota</taxon>
        <taxon>Alphaproteobacteria</taxon>
        <taxon>Hyphomicrobiales</taxon>
        <taxon>Phyllobacteriaceae</taxon>
        <taxon>Aminobacter</taxon>
    </lineage>
</organism>
<keyword evidence="4 8" id="KW-1003">Cell membrane</keyword>
<dbReference type="GO" id="GO:0005886">
    <property type="term" value="C:plasma membrane"/>
    <property type="evidence" value="ECO:0007669"/>
    <property type="project" value="UniProtKB-SubCell"/>
</dbReference>
<protein>
    <recommendedName>
        <fullName evidence="8">Probable membrane transporter protein</fullName>
    </recommendedName>
</protein>
<evidence type="ECO:0000256" key="3">
    <source>
        <dbReference type="ARBA" id="ARBA00022448"/>
    </source>
</evidence>
<dbReference type="EMBL" id="JACHGI010000014">
    <property type="protein sequence ID" value="MBB6469100.1"/>
    <property type="molecule type" value="Genomic_DNA"/>
</dbReference>
<evidence type="ECO:0000256" key="7">
    <source>
        <dbReference type="ARBA" id="ARBA00023136"/>
    </source>
</evidence>